<dbReference type="Proteomes" id="UP001595909">
    <property type="component" value="Unassembled WGS sequence"/>
</dbReference>
<dbReference type="Gene3D" id="3.40.50.300">
    <property type="entry name" value="P-loop containing nucleotide triphosphate hydrolases"/>
    <property type="match status" value="1"/>
</dbReference>
<dbReference type="EC" id="3.6.1.-" evidence="10"/>
<dbReference type="InterPro" id="IPR030378">
    <property type="entry name" value="G_CP_dom"/>
</dbReference>
<evidence type="ECO:0000256" key="6">
    <source>
        <dbReference type="ARBA" id="ARBA00022801"/>
    </source>
</evidence>
<dbReference type="InterPro" id="IPR010914">
    <property type="entry name" value="RsgA_GTPase_dom"/>
</dbReference>
<name>A0ABV9RHQ2_9PSEU</name>
<feature type="region of interest" description="Disordered" evidence="11">
    <location>
        <begin position="339"/>
        <end position="360"/>
    </location>
</feature>
<keyword evidence="9 10" id="KW-0342">GTP-binding</keyword>
<comment type="similarity">
    <text evidence="10">Belongs to the TRAFAC class YlqF/YawG GTPase family. RsgA subfamily.</text>
</comment>
<protein>
    <recommendedName>
        <fullName evidence="10">Small ribosomal subunit biogenesis GTPase RsgA</fullName>
        <ecNumber evidence="10">3.6.1.-</ecNumber>
    </recommendedName>
</protein>
<keyword evidence="5 10" id="KW-0547">Nucleotide-binding</keyword>
<comment type="function">
    <text evidence="10">One of several proteins that assist in the late maturation steps of the functional core of the 30S ribosomal subunit. Helps release RbfA from mature subunits. May play a role in the assembly of ribosomal proteins into the subunit. Circularly permuted GTPase that catalyzes slow GTP hydrolysis, GTPase activity is stimulated by the 30S ribosomal subunit.</text>
</comment>
<accession>A0ABV9RHQ2</accession>
<dbReference type="EMBL" id="JBHSIM010000020">
    <property type="protein sequence ID" value="MFC4832897.1"/>
    <property type="molecule type" value="Genomic_DNA"/>
</dbReference>
<keyword evidence="6 10" id="KW-0378">Hydrolase</keyword>
<keyword evidence="15" id="KW-1185">Reference proteome</keyword>
<feature type="binding site" evidence="10">
    <location>
        <position position="291"/>
    </location>
    <ligand>
        <name>Zn(2+)</name>
        <dbReference type="ChEBI" id="CHEBI:29105"/>
    </ligand>
</feature>
<keyword evidence="3 10" id="KW-0479">Metal-binding</keyword>
<dbReference type="HAMAP" id="MF_01820">
    <property type="entry name" value="GTPase_RsgA"/>
    <property type="match status" value="1"/>
</dbReference>
<feature type="domain" description="CP-type G" evidence="13">
    <location>
        <begin position="109"/>
        <end position="263"/>
    </location>
</feature>
<dbReference type="PANTHER" id="PTHR32120:SF10">
    <property type="entry name" value="SMALL RIBOSOMAL SUBUNIT BIOGENESIS GTPASE RSGA"/>
    <property type="match status" value="1"/>
</dbReference>
<evidence type="ECO:0000313" key="15">
    <source>
        <dbReference type="Proteomes" id="UP001595909"/>
    </source>
</evidence>
<dbReference type="Pfam" id="PF03193">
    <property type="entry name" value="RsgA_GTPase"/>
    <property type="match status" value="1"/>
</dbReference>
<dbReference type="SUPFAM" id="SSF52540">
    <property type="entry name" value="P-loop containing nucleoside triphosphate hydrolases"/>
    <property type="match status" value="1"/>
</dbReference>
<dbReference type="NCBIfam" id="TIGR00157">
    <property type="entry name" value="ribosome small subunit-dependent GTPase A"/>
    <property type="match status" value="1"/>
</dbReference>
<reference evidence="15" key="1">
    <citation type="journal article" date="2019" name="Int. J. Syst. Evol. Microbiol.">
        <title>The Global Catalogue of Microorganisms (GCM) 10K type strain sequencing project: providing services to taxonomists for standard genome sequencing and annotation.</title>
        <authorList>
            <consortium name="The Broad Institute Genomics Platform"/>
            <consortium name="The Broad Institute Genome Sequencing Center for Infectious Disease"/>
            <person name="Wu L."/>
            <person name="Ma J."/>
        </authorList>
    </citation>
    <scope>NUCLEOTIDE SEQUENCE [LARGE SCALE GENOMIC DNA]</scope>
    <source>
        <strain evidence="15">CCUG 50347</strain>
    </source>
</reference>
<evidence type="ECO:0000259" key="12">
    <source>
        <dbReference type="PROSITE" id="PS50936"/>
    </source>
</evidence>
<proteinExistence type="inferred from homology"/>
<dbReference type="PROSITE" id="PS51721">
    <property type="entry name" value="G_CP"/>
    <property type="match status" value="1"/>
</dbReference>
<evidence type="ECO:0000256" key="2">
    <source>
        <dbReference type="ARBA" id="ARBA00022517"/>
    </source>
</evidence>
<evidence type="ECO:0000256" key="4">
    <source>
        <dbReference type="ARBA" id="ARBA00022730"/>
    </source>
</evidence>
<evidence type="ECO:0000256" key="5">
    <source>
        <dbReference type="ARBA" id="ARBA00022741"/>
    </source>
</evidence>
<feature type="domain" description="EngC GTPase" evidence="12">
    <location>
        <begin position="117"/>
        <end position="261"/>
    </location>
</feature>
<evidence type="ECO:0000256" key="7">
    <source>
        <dbReference type="ARBA" id="ARBA00022833"/>
    </source>
</evidence>
<dbReference type="CDD" id="cd01854">
    <property type="entry name" value="YjeQ_EngC"/>
    <property type="match status" value="1"/>
</dbReference>
<feature type="binding site" evidence="10">
    <location>
        <position position="293"/>
    </location>
    <ligand>
        <name>Zn(2+)</name>
        <dbReference type="ChEBI" id="CHEBI:29105"/>
    </ligand>
</feature>
<comment type="caution">
    <text evidence="14">The sequence shown here is derived from an EMBL/GenBank/DDBJ whole genome shotgun (WGS) entry which is preliminary data.</text>
</comment>
<keyword evidence="2 10" id="KW-0690">Ribosome biogenesis</keyword>
<dbReference type="PANTHER" id="PTHR32120">
    <property type="entry name" value="SMALL RIBOSOMAL SUBUNIT BIOGENESIS GTPASE RSGA"/>
    <property type="match status" value="1"/>
</dbReference>
<evidence type="ECO:0000256" key="8">
    <source>
        <dbReference type="ARBA" id="ARBA00022884"/>
    </source>
</evidence>
<keyword evidence="4 10" id="KW-0699">rRNA-binding</keyword>
<comment type="subcellular location">
    <subcellularLocation>
        <location evidence="10">Cytoplasm</location>
    </subcellularLocation>
</comment>
<feature type="binding site" evidence="10">
    <location>
        <position position="286"/>
    </location>
    <ligand>
        <name>Zn(2+)</name>
        <dbReference type="ChEBI" id="CHEBI:29105"/>
    </ligand>
</feature>
<dbReference type="PROSITE" id="PS50936">
    <property type="entry name" value="ENGC_GTPASE"/>
    <property type="match status" value="1"/>
</dbReference>
<dbReference type="InterPro" id="IPR027417">
    <property type="entry name" value="P-loop_NTPase"/>
</dbReference>
<gene>
    <name evidence="10 14" type="primary">rsgA</name>
    <name evidence="14" type="ORF">ACFPEL_10795</name>
</gene>
<dbReference type="Gene3D" id="1.10.40.50">
    <property type="entry name" value="Probable gtpase engc, domain 3"/>
    <property type="match status" value="1"/>
</dbReference>
<evidence type="ECO:0000256" key="11">
    <source>
        <dbReference type="SAM" id="MobiDB-lite"/>
    </source>
</evidence>
<feature type="binding site" evidence="10">
    <location>
        <begin position="156"/>
        <end position="159"/>
    </location>
    <ligand>
        <name>GTP</name>
        <dbReference type="ChEBI" id="CHEBI:37565"/>
    </ligand>
</feature>
<comment type="subunit">
    <text evidence="10">Monomer. Associates with 30S ribosomal subunit, binds 16S rRNA.</text>
</comment>
<organism evidence="14 15">
    <name type="scientific">Actinomycetospora chibensis</name>
    <dbReference type="NCBI Taxonomy" id="663606"/>
    <lineage>
        <taxon>Bacteria</taxon>
        <taxon>Bacillati</taxon>
        <taxon>Actinomycetota</taxon>
        <taxon>Actinomycetes</taxon>
        <taxon>Pseudonocardiales</taxon>
        <taxon>Pseudonocardiaceae</taxon>
        <taxon>Actinomycetospora</taxon>
    </lineage>
</organism>
<evidence type="ECO:0000256" key="3">
    <source>
        <dbReference type="ARBA" id="ARBA00022723"/>
    </source>
</evidence>
<comment type="cofactor">
    <cofactor evidence="10">
        <name>Zn(2+)</name>
        <dbReference type="ChEBI" id="CHEBI:29105"/>
    </cofactor>
    <text evidence="10">Binds 1 zinc ion per subunit.</text>
</comment>
<keyword evidence="1 10" id="KW-0963">Cytoplasm</keyword>
<evidence type="ECO:0000256" key="1">
    <source>
        <dbReference type="ARBA" id="ARBA00022490"/>
    </source>
</evidence>
<dbReference type="InterPro" id="IPR004881">
    <property type="entry name" value="Ribosome_biogen_GTPase_RsgA"/>
</dbReference>
<feature type="binding site" evidence="10">
    <location>
        <begin position="206"/>
        <end position="214"/>
    </location>
    <ligand>
        <name>GTP</name>
        <dbReference type="ChEBI" id="CHEBI:37565"/>
    </ligand>
</feature>
<evidence type="ECO:0000256" key="10">
    <source>
        <dbReference type="HAMAP-Rule" id="MF_01820"/>
    </source>
</evidence>
<feature type="region of interest" description="Disordered" evidence="11">
    <location>
        <begin position="71"/>
        <end position="90"/>
    </location>
</feature>
<evidence type="ECO:0000313" key="14">
    <source>
        <dbReference type="EMBL" id="MFC4832897.1"/>
    </source>
</evidence>
<sequence>MLPASPSSISTLSRYGWDDAWEQLALAHDGAGRLPGRIARVDRGRVDVLTDGGRVRARCPVPPAVGDWVLVDPGGDPGGGPGSDPGRAPSVAAVLPRRTALVRATVSGRSEAQVLAANVDTVLVTVPCEAGGRTGRVERLLALAWESGATPVVVLTKTDRLDAVADAVAELALSAPGVEVLAVSAVTGDGLDDVAAAARGTTVLVGPSGAGKSTLANALLGEEALAVGEVRASDGKGRHTTVHRQLVPFDGGVLVDTPGLRAVGLVDAAEGIDKAFTDVVELADGCRFADCAHDREPGCAVRAAVELGTLPERRWEAYRKLLREDEWAAARTDARLAAERRGRSKTITKAQRAAYRRRGR</sequence>
<feature type="binding site" evidence="10">
    <location>
        <position position="299"/>
    </location>
    <ligand>
        <name>Zn(2+)</name>
        <dbReference type="ChEBI" id="CHEBI:29105"/>
    </ligand>
</feature>
<evidence type="ECO:0000256" key="9">
    <source>
        <dbReference type="ARBA" id="ARBA00023134"/>
    </source>
</evidence>
<keyword evidence="8 10" id="KW-0694">RNA-binding</keyword>
<keyword evidence="7 10" id="KW-0862">Zinc</keyword>
<evidence type="ECO:0000259" key="13">
    <source>
        <dbReference type="PROSITE" id="PS51721"/>
    </source>
</evidence>
<dbReference type="RefSeq" id="WP_274188202.1">
    <property type="nucleotide sequence ID" value="NZ_BAABHN010000020.1"/>
</dbReference>